<evidence type="ECO:0000313" key="4">
    <source>
        <dbReference type="EMBL" id="MBB5132842.1"/>
    </source>
</evidence>
<keyword evidence="1" id="KW-0723">Serine/threonine-protein kinase</keyword>
<dbReference type="Gene3D" id="3.30.565.10">
    <property type="entry name" value="Histidine kinase-like ATPase, C-terminal domain"/>
    <property type="match status" value="1"/>
</dbReference>
<dbReference type="Pfam" id="PF13581">
    <property type="entry name" value="HATPase_c_2"/>
    <property type="match status" value="1"/>
</dbReference>
<dbReference type="RefSeq" id="WP_312924584.1">
    <property type="nucleotide sequence ID" value="NZ_BAABIX010000005.1"/>
</dbReference>
<keyword evidence="1" id="KW-0808">Transferase</keyword>
<dbReference type="EMBL" id="JACHGN010000005">
    <property type="protein sequence ID" value="MBB5132842.1"/>
    <property type="molecule type" value="Genomic_DNA"/>
</dbReference>
<gene>
    <name evidence="4" type="ORF">HNP84_002563</name>
</gene>
<keyword evidence="5" id="KW-1185">Reference proteome</keyword>
<reference evidence="4 5" key="1">
    <citation type="submission" date="2020-08" db="EMBL/GenBank/DDBJ databases">
        <title>Genomic Encyclopedia of Type Strains, Phase IV (KMG-IV): sequencing the most valuable type-strain genomes for metagenomic binning, comparative biology and taxonomic classification.</title>
        <authorList>
            <person name="Goeker M."/>
        </authorList>
    </citation>
    <scope>NUCLEOTIDE SEQUENCE [LARGE SCALE GENOMIC DNA]</scope>
    <source>
        <strain evidence="4 5">DSM 45615</strain>
    </source>
</reference>
<dbReference type="PANTHER" id="PTHR35526:SF3">
    <property type="entry name" value="ANTI-SIGMA-F FACTOR RSBW"/>
    <property type="match status" value="1"/>
</dbReference>
<dbReference type="GO" id="GO:0004674">
    <property type="term" value="F:protein serine/threonine kinase activity"/>
    <property type="evidence" value="ECO:0007669"/>
    <property type="project" value="UniProtKB-KW"/>
</dbReference>
<proteinExistence type="predicted"/>
<evidence type="ECO:0000256" key="1">
    <source>
        <dbReference type="ARBA" id="ARBA00022527"/>
    </source>
</evidence>
<dbReference type="CDD" id="cd16936">
    <property type="entry name" value="HATPase_RsbW-like"/>
    <property type="match status" value="1"/>
</dbReference>
<sequence>MQSANLGVLRANGRPGPHQGQAPAQHGQQSAQCRQGVQGSAQAQWTTLDWWPPLGWWPDAARDLLPPVPESAMASATFVLPARPDSVHCSRSFATGTLSGWCLPELRENMELVVSELCTNAIRHGLRLTPGGAREPEAIRLSLVRRGGLVVCAIGDPGSAAPVLRDPASLEPGGLGLHIVESLSLRWGWAPLAPYGKVVWAVLSG</sequence>
<dbReference type="AlphaFoldDB" id="A0A840P0D3"/>
<feature type="region of interest" description="Disordered" evidence="2">
    <location>
        <begin position="11"/>
        <end position="38"/>
    </location>
</feature>
<accession>A0A840P0D3</accession>
<dbReference type="PANTHER" id="PTHR35526">
    <property type="entry name" value="ANTI-SIGMA-F FACTOR RSBW-RELATED"/>
    <property type="match status" value="1"/>
</dbReference>
<dbReference type="InterPro" id="IPR050267">
    <property type="entry name" value="Anti-sigma-factor_SerPK"/>
</dbReference>
<evidence type="ECO:0000259" key="3">
    <source>
        <dbReference type="Pfam" id="PF13581"/>
    </source>
</evidence>
<evidence type="ECO:0000313" key="5">
    <source>
        <dbReference type="Proteomes" id="UP000578449"/>
    </source>
</evidence>
<dbReference type="SUPFAM" id="SSF55874">
    <property type="entry name" value="ATPase domain of HSP90 chaperone/DNA topoisomerase II/histidine kinase"/>
    <property type="match status" value="1"/>
</dbReference>
<dbReference type="InterPro" id="IPR003594">
    <property type="entry name" value="HATPase_dom"/>
</dbReference>
<name>A0A840P0D3_9ACTN</name>
<evidence type="ECO:0000256" key="2">
    <source>
        <dbReference type="SAM" id="MobiDB-lite"/>
    </source>
</evidence>
<feature type="domain" description="Histidine kinase/HSP90-like ATPase" evidence="3">
    <location>
        <begin position="80"/>
        <end position="185"/>
    </location>
</feature>
<organism evidence="4 5">
    <name type="scientific">Thermocatellispora tengchongensis</name>
    <dbReference type="NCBI Taxonomy" id="1073253"/>
    <lineage>
        <taxon>Bacteria</taxon>
        <taxon>Bacillati</taxon>
        <taxon>Actinomycetota</taxon>
        <taxon>Actinomycetes</taxon>
        <taxon>Streptosporangiales</taxon>
        <taxon>Streptosporangiaceae</taxon>
        <taxon>Thermocatellispora</taxon>
    </lineage>
</organism>
<dbReference type="Proteomes" id="UP000578449">
    <property type="component" value="Unassembled WGS sequence"/>
</dbReference>
<feature type="compositionally biased region" description="Low complexity" evidence="2">
    <location>
        <begin position="15"/>
        <end position="32"/>
    </location>
</feature>
<comment type="caution">
    <text evidence="4">The sequence shown here is derived from an EMBL/GenBank/DDBJ whole genome shotgun (WGS) entry which is preliminary data.</text>
</comment>
<keyword evidence="1" id="KW-0418">Kinase</keyword>
<protein>
    <submittedName>
        <fullName evidence="4">Anti-sigma regulatory factor (Ser/Thr protein kinase)</fullName>
    </submittedName>
</protein>
<dbReference type="InterPro" id="IPR036890">
    <property type="entry name" value="HATPase_C_sf"/>
</dbReference>